<dbReference type="PANTHER" id="PTHR39601">
    <property type="entry name" value="CHORIOGENIN HMINOR"/>
    <property type="match status" value="1"/>
</dbReference>
<dbReference type="AlphaFoldDB" id="M7S7A5"/>
<feature type="region of interest" description="Disordered" evidence="1">
    <location>
        <begin position="659"/>
        <end position="704"/>
    </location>
</feature>
<feature type="region of interest" description="Disordered" evidence="1">
    <location>
        <begin position="1043"/>
        <end position="1062"/>
    </location>
</feature>
<evidence type="ECO:0000256" key="1">
    <source>
        <dbReference type="SAM" id="MobiDB-lite"/>
    </source>
</evidence>
<dbReference type="STRING" id="1287681.M7S7A5"/>
<reference evidence="4" key="1">
    <citation type="journal article" date="2013" name="Genome Announc.">
        <title>Draft genome sequence of the grapevine dieback fungus Eutypa lata UCR-EL1.</title>
        <authorList>
            <person name="Blanco-Ulate B."/>
            <person name="Rolshausen P.E."/>
            <person name="Cantu D."/>
        </authorList>
    </citation>
    <scope>NUCLEOTIDE SEQUENCE [LARGE SCALE GENOMIC DNA]</scope>
    <source>
        <strain evidence="4">UCR-EL1</strain>
    </source>
</reference>
<evidence type="ECO:0000259" key="2">
    <source>
        <dbReference type="Pfam" id="PF26013"/>
    </source>
</evidence>
<protein>
    <recommendedName>
        <fullName evidence="2">DUF8004 domain-containing protein</fullName>
    </recommendedName>
</protein>
<gene>
    <name evidence="3" type="ORF">UCREL1_11105</name>
</gene>
<dbReference type="KEGG" id="ela:UCREL1_11105"/>
<accession>M7S7A5</accession>
<feature type="region of interest" description="Disordered" evidence="1">
    <location>
        <begin position="1"/>
        <end position="63"/>
    </location>
</feature>
<feature type="compositionally biased region" description="Basic and acidic residues" evidence="1">
    <location>
        <begin position="678"/>
        <end position="688"/>
    </location>
</feature>
<feature type="compositionally biased region" description="Acidic residues" evidence="1">
    <location>
        <begin position="1130"/>
        <end position="1142"/>
    </location>
</feature>
<dbReference type="OrthoDB" id="5302380at2759"/>
<feature type="compositionally biased region" description="Polar residues" evidence="1">
    <location>
        <begin position="663"/>
        <end position="676"/>
    </location>
</feature>
<feature type="compositionally biased region" description="Low complexity" evidence="1">
    <location>
        <begin position="689"/>
        <end position="701"/>
    </location>
</feature>
<dbReference type="eggNOG" id="ENOG502RYFW">
    <property type="taxonomic scope" value="Eukaryota"/>
</dbReference>
<name>M7S7A5_EUTLA</name>
<feature type="compositionally biased region" description="Low complexity" evidence="1">
    <location>
        <begin position="1043"/>
        <end position="1052"/>
    </location>
</feature>
<dbReference type="HOGENOM" id="CLU_007785_0_0_1"/>
<feature type="compositionally biased region" description="Polar residues" evidence="1">
    <location>
        <begin position="901"/>
        <end position="910"/>
    </location>
</feature>
<feature type="region of interest" description="Disordered" evidence="1">
    <location>
        <begin position="1129"/>
        <end position="1160"/>
    </location>
</feature>
<feature type="compositionally biased region" description="Basic residues" evidence="1">
    <location>
        <begin position="1"/>
        <end position="10"/>
    </location>
</feature>
<feature type="region of interest" description="Disordered" evidence="1">
    <location>
        <begin position="894"/>
        <end position="956"/>
    </location>
</feature>
<dbReference type="Proteomes" id="UP000012174">
    <property type="component" value="Unassembled WGS sequence"/>
</dbReference>
<evidence type="ECO:0000313" key="3">
    <source>
        <dbReference type="EMBL" id="EMR61974.1"/>
    </source>
</evidence>
<dbReference type="Pfam" id="PF26013">
    <property type="entry name" value="DUF8004"/>
    <property type="match status" value="1"/>
</dbReference>
<feature type="region of interest" description="Disordered" evidence="1">
    <location>
        <begin position="161"/>
        <end position="184"/>
    </location>
</feature>
<feature type="region of interest" description="Disordered" evidence="1">
    <location>
        <begin position="76"/>
        <end position="113"/>
    </location>
</feature>
<evidence type="ECO:0000313" key="4">
    <source>
        <dbReference type="Proteomes" id="UP000012174"/>
    </source>
</evidence>
<dbReference type="InterPro" id="IPR058317">
    <property type="entry name" value="DUF8004"/>
</dbReference>
<organism evidence="3 4">
    <name type="scientific">Eutypa lata (strain UCR-EL1)</name>
    <name type="common">Grapevine dieback disease fungus</name>
    <name type="synonym">Eutypa armeniacae</name>
    <dbReference type="NCBI Taxonomy" id="1287681"/>
    <lineage>
        <taxon>Eukaryota</taxon>
        <taxon>Fungi</taxon>
        <taxon>Dikarya</taxon>
        <taxon>Ascomycota</taxon>
        <taxon>Pezizomycotina</taxon>
        <taxon>Sordariomycetes</taxon>
        <taxon>Xylariomycetidae</taxon>
        <taxon>Xylariales</taxon>
        <taxon>Diatrypaceae</taxon>
        <taxon>Eutypa</taxon>
    </lineage>
</organism>
<feature type="region of interest" description="Disordered" evidence="1">
    <location>
        <begin position="975"/>
        <end position="1014"/>
    </location>
</feature>
<dbReference type="OMA" id="IKRWIGA"/>
<feature type="region of interest" description="Disordered" evidence="1">
    <location>
        <begin position="850"/>
        <end position="882"/>
    </location>
</feature>
<feature type="compositionally biased region" description="Polar residues" evidence="1">
    <location>
        <begin position="919"/>
        <end position="932"/>
    </location>
</feature>
<sequence>MSGRSAHVRKKINDPKTADKAPSGLGRGRANSSGSGRTSSREDYATHDNPLSPGTGYGTTNARLLKFSEPIRESDFSNYRPDVASFSNPSSGSQSGGSDAGKGDAQIPRYQGPMPDFAYARVRKPVLKTEDVSGIERSGFRSAVDKKSEEVRRGITKAFSFGSKKKKKDEADLRSPSSIGSRQYEDFSMGYDMDERPSLNRQLTHPSPTTADMEQYYMGPPPPSTKLPAIPQPSAPPIKRWIGAGRPVQRWNKLRKDPELWDPNGDVLVYFGHKGQTPRPNPSFRLSSHIIEATESRFLITLLREGSTDDEDIHMQMPPSPIDASPMGHRRVSNHLGPGYNQMGQPTPPISDDTSLAEADGQISYEMYFPTPSNMDRIDAHRHAITTRNVFALLYHASLVGLSLYQALSDLLGRLESYMPQEADNVGTILNYLSARGIDDPRNNPETAVSILAWSETPEVRWEEGWTEAFVHCAGMYPRLELCADYKSLTPITRALLERSCLETQLRVQAAEGRLTEFAYPDLWPPSGPVSSSPSRPAADRLQKFFVAHYAAVFGAWPPPQQQSQMASARTAEGEELWLTRTVALKLARDFGALYDYLVNRDVVWDESEFRSGRKWILVSKTDRSFDADTTDLPITDLLIEFDNRQRFPHIPHPYPLVPESIVPSTNNHNNSSARSLTGREKGKKSDKATPIPTTSTAPSIMSDERTLERRVQLAYTEATNIYTLGSEFTHTELIDAFVKFEKTDHHQVQNAHVDPFAARRGRWCLIYGVLQTLASVSVDAPCVRYRGPDVAYHLSPRLRGSGALLNAKIPPWKTAGAHAAQTAAPGPDAVHELSHCWTAPVAWRRAAEGGEGGRGVASSSYMIREGEGGGGGGDGDRDGGRDAVLRMMRSQVQRFPGPPQSQLQIHTQMSSSSTSSSHFRTQQNRSGHHFTSSPSSPPLPPSPWNNANAYSPTHGPFPAGGAWNARNFKPPSSAISISARSDDTTATGFSSSNRGGNNRVASGSVSGETKPRSVRSYATFGHGRSAHPHLNQHPPLSFALSTTTTATSSSSVPDDGNTAVDDVEWPVRTHSFFYDRDSMPPPAPPPNRPLPLPLPLAMGARSSSAGASSSLTSMMAAAANRGIAVANADTDDDVDDDGEGDDSSRPLPSASPRMDGLLDVDHRDARSPLIHRRMSSDALGHVIRDLGGMGITPPRSYED</sequence>
<proteinExistence type="predicted"/>
<dbReference type="EMBL" id="KB707516">
    <property type="protein sequence ID" value="EMR61974.1"/>
    <property type="molecule type" value="Genomic_DNA"/>
</dbReference>
<feature type="domain" description="DUF8004" evidence="2">
    <location>
        <begin position="428"/>
        <end position="519"/>
    </location>
</feature>
<keyword evidence="4" id="KW-1185">Reference proteome</keyword>
<feature type="compositionally biased region" description="Low complexity" evidence="1">
    <location>
        <begin position="28"/>
        <end position="38"/>
    </location>
</feature>
<dbReference type="PANTHER" id="PTHR39601:SF2">
    <property type="entry name" value="CHORIOGENIN HMINOR"/>
    <property type="match status" value="1"/>
</dbReference>
<feature type="compositionally biased region" description="Polar residues" evidence="1">
    <location>
        <begin position="985"/>
        <end position="1008"/>
    </location>
</feature>